<evidence type="ECO:0000256" key="8">
    <source>
        <dbReference type="ARBA" id="ARBA00023136"/>
    </source>
</evidence>
<keyword evidence="7 9" id="KW-1133">Transmembrane helix</keyword>
<gene>
    <name evidence="11" type="primary">C</name>
    <name evidence="11" type="synonym">pstA</name>
    <name evidence="11" type="ordered locus">MARTH_orf863</name>
</gene>
<proteinExistence type="inferred from homology"/>
<dbReference type="CDD" id="cd06261">
    <property type="entry name" value="TM_PBP2"/>
    <property type="match status" value="2"/>
</dbReference>
<evidence type="ECO:0000256" key="1">
    <source>
        <dbReference type="ARBA" id="ARBA00004651"/>
    </source>
</evidence>
<feature type="transmembrane region" description="Helical" evidence="9">
    <location>
        <begin position="199"/>
        <end position="221"/>
    </location>
</feature>
<keyword evidence="5" id="KW-0592">Phosphate transport</keyword>
<dbReference type="EMBL" id="CP001047">
    <property type="protein sequence ID" value="ACF07581.1"/>
    <property type="molecule type" value="Genomic_DNA"/>
</dbReference>
<protein>
    <submittedName>
        <fullName evidence="11">Phosphate ABC transporter permease protein</fullName>
    </submittedName>
</protein>
<feature type="transmembrane region" description="Helical" evidence="9">
    <location>
        <begin position="106"/>
        <end position="127"/>
    </location>
</feature>
<evidence type="ECO:0000256" key="9">
    <source>
        <dbReference type="RuleBase" id="RU363032"/>
    </source>
</evidence>
<dbReference type="PROSITE" id="PS50928">
    <property type="entry name" value="ABC_TM1"/>
    <property type="match status" value="2"/>
</dbReference>
<organism evidence="11 12">
    <name type="scientific">Metamycoplasma arthritidis (strain 158L3-1)</name>
    <name type="common">Mycoplasma arthritidis</name>
    <dbReference type="NCBI Taxonomy" id="243272"/>
    <lineage>
        <taxon>Bacteria</taxon>
        <taxon>Bacillati</taxon>
        <taxon>Mycoplasmatota</taxon>
        <taxon>Mycoplasmoidales</taxon>
        <taxon>Metamycoplasmataceae</taxon>
        <taxon>Metamycoplasma</taxon>
    </lineage>
</organism>
<sequence length="614" mass="68984">MNKKATIKNSILKNSSLIITIFGLFILFLILISIFVEALPGFKAYGWSILGIKYNLPNGQAGIILPLLTSFIIVSLSVLIATFIGIKVAFFLKFRSPNWFYKCSKFLIDIFSVMPSVLIGVFASLSLSKLLELLNFATTLNVVTAILMLAIMTLPTIINFLLLSLETLEPSLLESALSLGLSKTRAIYKIIKAKYRENIFATVMFAFAKALGESMALNFILTSQSYNNVYGSGFSAFWLSGLKTIASLISYNAFAENGTEAFRGILFTYALILFALVMLFNSVSLMILKPTKIHKKAKQKEIENKAIDDVKMLNDNQWKFNNNYYIEKAYDRYKKIGEWISISVFYIVIFWVFGFIILNGLKALATTGSTLFDFSANSTGRAFVNTLVILLLSLAIILPFTFFSAIYINEYLKNKKIKNFILFTLDSFQATPSIIFGLFGYNFFVNTLKVSGTGFNNNSLIAGILTLLLLIYAPLTRAFQQNLNLPKKELWENALALNITKQKYLFKILIPSIAFSMLFAFFNNINKVIVEAAPLFLTAGLSSSSRFGLNLWGQTLTTRIYAQLFSNSAQAQNIMYEVAFITFIFIILLTVFIRIVLPRIKKLVNAKKGVKYAK</sequence>
<dbReference type="GO" id="GO:0005886">
    <property type="term" value="C:plasma membrane"/>
    <property type="evidence" value="ECO:0007669"/>
    <property type="project" value="UniProtKB-SubCell"/>
</dbReference>
<evidence type="ECO:0000256" key="3">
    <source>
        <dbReference type="ARBA" id="ARBA00022448"/>
    </source>
</evidence>
<keyword evidence="8 9" id="KW-0472">Membrane</keyword>
<evidence type="ECO:0000256" key="2">
    <source>
        <dbReference type="ARBA" id="ARBA00007069"/>
    </source>
</evidence>
<reference evidence="11 12" key="1">
    <citation type="journal article" date="2008" name="Infect. Immun.">
        <title>Genome of Mycoplasma arthritidis.</title>
        <authorList>
            <person name="Dybvig K."/>
            <person name="Zuhua C."/>
            <person name="Lao P."/>
            <person name="Jordan D.S."/>
            <person name="French C.T."/>
            <person name="Tu A.H."/>
            <person name="Loraine A.E."/>
        </authorList>
    </citation>
    <scope>NUCLEOTIDE SEQUENCE [LARGE SCALE GENOMIC DNA]</scope>
    <source>
        <strain evidence="11 12">158L3-1</strain>
    </source>
</reference>
<dbReference type="Pfam" id="PF00528">
    <property type="entry name" value="BPD_transp_1"/>
    <property type="match status" value="2"/>
</dbReference>
<dbReference type="GO" id="GO:0055085">
    <property type="term" value="P:transmembrane transport"/>
    <property type="evidence" value="ECO:0007669"/>
    <property type="project" value="InterPro"/>
</dbReference>
<dbReference type="SUPFAM" id="SSF161098">
    <property type="entry name" value="MetI-like"/>
    <property type="match status" value="2"/>
</dbReference>
<feature type="domain" description="ABC transmembrane type-1" evidence="10">
    <location>
        <begin position="67"/>
        <end position="284"/>
    </location>
</feature>
<dbReference type="PANTHER" id="PTHR30425:SF1">
    <property type="entry name" value="PHOSPHATE TRANSPORT SYSTEM PERMEASE PROTEIN PSTC"/>
    <property type="match status" value="1"/>
</dbReference>
<keyword evidence="6 9" id="KW-0812">Transmembrane</keyword>
<evidence type="ECO:0000256" key="4">
    <source>
        <dbReference type="ARBA" id="ARBA00022475"/>
    </source>
</evidence>
<dbReference type="InterPro" id="IPR035906">
    <property type="entry name" value="MetI-like_sf"/>
</dbReference>
<dbReference type="KEGG" id="mat:MARTH_orf863"/>
<feature type="transmembrane region" description="Helical" evidence="9">
    <location>
        <begin position="266"/>
        <end position="288"/>
    </location>
</feature>
<comment type="subcellular location">
    <subcellularLocation>
        <location evidence="1 9">Cell membrane</location>
        <topology evidence="1 9">Multi-pass membrane protein</topology>
    </subcellularLocation>
</comment>
<dbReference type="STRING" id="243272.MARTH_orf863"/>
<feature type="transmembrane region" description="Helical" evidence="9">
    <location>
        <begin position="139"/>
        <end position="163"/>
    </location>
</feature>
<dbReference type="PANTHER" id="PTHR30425">
    <property type="entry name" value="PHOSPHATE TRANSPORT SYSTEM PERMEASE PROTEIN PST"/>
    <property type="match status" value="1"/>
</dbReference>
<feature type="transmembrane region" description="Helical" evidence="9">
    <location>
        <begin position="460"/>
        <end position="479"/>
    </location>
</feature>
<dbReference type="eggNOG" id="COG0581">
    <property type="taxonomic scope" value="Bacteria"/>
</dbReference>
<keyword evidence="3 9" id="KW-0813">Transport</keyword>
<dbReference type="InterPro" id="IPR000515">
    <property type="entry name" value="MetI-like"/>
</dbReference>
<comment type="similarity">
    <text evidence="2">Belongs to the binding-protein-dependent transport system permease family. CysTW subfamily.</text>
</comment>
<name>B3PNH9_META1</name>
<evidence type="ECO:0000259" key="10">
    <source>
        <dbReference type="PROSITE" id="PS50928"/>
    </source>
</evidence>
<dbReference type="Proteomes" id="UP000008812">
    <property type="component" value="Chromosome"/>
</dbReference>
<dbReference type="RefSeq" id="WP_012498538.1">
    <property type="nucleotide sequence ID" value="NC_011025.1"/>
</dbReference>
<evidence type="ECO:0000256" key="7">
    <source>
        <dbReference type="ARBA" id="ARBA00022989"/>
    </source>
</evidence>
<evidence type="ECO:0000256" key="5">
    <source>
        <dbReference type="ARBA" id="ARBA00022592"/>
    </source>
</evidence>
<feature type="transmembrane region" description="Helical" evidence="9">
    <location>
        <begin position="382"/>
        <end position="408"/>
    </location>
</feature>
<feature type="transmembrane region" description="Helical" evidence="9">
    <location>
        <begin position="504"/>
        <end position="522"/>
    </location>
</feature>
<dbReference type="GO" id="GO:0006817">
    <property type="term" value="P:phosphate ion transport"/>
    <property type="evidence" value="ECO:0007669"/>
    <property type="project" value="UniProtKB-KW"/>
</dbReference>
<dbReference type="HOGENOM" id="CLU_023674_0_0_14"/>
<keyword evidence="12" id="KW-1185">Reference proteome</keyword>
<evidence type="ECO:0000313" key="12">
    <source>
        <dbReference type="Proteomes" id="UP000008812"/>
    </source>
</evidence>
<accession>B3PNH9</accession>
<feature type="transmembrane region" description="Helical" evidence="9">
    <location>
        <begin position="574"/>
        <end position="597"/>
    </location>
</feature>
<keyword evidence="4" id="KW-1003">Cell membrane</keyword>
<feature type="transmembrane region" description="Helical" evidence="9">
    <location>
        <begin position="63"/>
        <end position="86"/>
    </location>
</feature>
<feature type="transmembrane region" description="Helical" evidence="9">
    <location>
        <begin position="339"/>
        <end position="362"/>
    </location>
</feature>
<dbReference type="AlphaFoldDB" id="B3PNH9"/>
<evidence type="ECO:0000313" key="11">
    <source>
        <dbReference type="EMBL" id="ACF07581.1"/>
    </source>
</evidence>
<evidence type="ECO:0000256" key="6">
    <source>
        <dbReference type="ARBA" id="ARBA00022692"/>
    </source>
</evidence>
<feature type="transmembrane region" description="Helical" evidence="9">
    <location>
        <begin position="420"/>
        <end position="440"/>
    </location>
</feature>
<dbReference type="eggNOG" id="COG0573">
    <property type="taxonomic scope" value="Bacteria"/>
</dbReference>
<feature type="domain" description="ABC transmembrane type-1" evidence="10">
    <location>
        <begin position="383"/>
        <end position="597"/>
    </location>
</feature>
<feature type="transmembrane region" description="Helical" evidence="9">
    <location>
        <begin position="12"/>
        <end position="36"/>
    </location>
</feature>
<dbReference type="Gene3D" id="1.10.3720.10">
    <property type="entry name" value="MetI-like"/>
    <property type="match status" value="2"/>
</dbReference>
<dbReference type="InterPro" id="IPR051124">
    <property type="entry name" value="Phosphate_Transport_Permease"/>
</dbReference>